<evidence type="ECO:0000256" key="4">
    <source>
        <dbReference type="ARBA" id="ARBA00022825"/>
    </source>
</evidence>
<evidence type="ECO:0000256" key="7">
    <source>
        <dbReference type="SAM" id="MobiDB-lite"/>
    </source>
</evidence>
<dbReference type="Gene3D" id="3.40.50.200">
    <property type="entry name" value="Peptidase S8/S53 domain"/>
    <property type="match status" value="1"/>
</dbReference>
<evidence type="ECO:0000259" key="9">
    <source>
        <dbReference type="PROSITE" id="PS51829"/>
    </source>
</evidence>
<dbReference type="PANTHER" id="PTHR43806:SF11">
    <property type="entry name" value="CEREVISIN-RELATED"/>
    <property type="match status" value="1"/>
</dbReference>
<dbReference type="PANTHER" id="PTHR43806">
    <property type="entry name" value="PEPTIDASE S8"/>
    <property type="match status" value="1"/>
</dbReference>
<proteinExistence type="inferred from homology"/>
<feature type="domain" description="P/Homo B" evidence="9">
    <location>
        <begin position="530"/>
        <end position="653"/>
    </location>
</feature>
<feature type="domain" description="CBM2" evidence="8">
    <location>
        <begin position="805"/>
        <end position="906"/>
    </location>
</feature>
<dbReference type="EMBL" id="JACHJC010000001">
    <property type="protein sequence ID" value="MBB5113344.1"/>
    <property type="molecule type" value="Genomic_DNA"/>
</dbReference>
<name>A0ABR6ME34_MICEC</name>
<dbReference type="Gene3D" id="2.60.40.290">
    <property type="match status" value="1"/>
</dbReference>
<comment type="similarity">
    <text evidence="1 5 6">Belongs to the peptidase S8 family.</text>
</comment>
<feature type="active site" description="Charge relay system" evidence="5">
    <location>
        <position position="186"/>
    </location>
</feature>
<dbReference type="InterPro" id="IPR023827">
    <property type="entry name" value="Peptidase_S8_Asp-AS"/>
</dbReference>
<dbReference type="InterPro" id="IPR002884">
    <property type="entry name" value="P_dom"/>
</dbReference>
<dbReference type="SUPFAM" id="SSF49785">
    <property type="entry name" value="Galactose-binding domain-like"/>
    <property type="match status" value="2"/>
</dbReference>
<keyword evidence="2 5" id="KW-0645">Protease</keyword>
<organism evidence="10 11">
    <name type="scientific">Micromonospora echinospora</name>
    <name type="common">Micromonospora purpurea</name>
    <dbReference type="NCBI Taxonomy" id="1877"/>
    <lineage>
        <taxon>Bacteria</taxon>
        <taxon>Bacillati</taxon>
        <taxon>Actinomycetota</taxon>
        <taxon>Actinomycetes</taxon>
        <taxon>Micromonosporales</taxon>
        <taxon>Micromonosporaceae</taxon>
        <taxon>Micromonospora</taxon>
    </lineage>
</organism>
<dbReference type="Pfam" id="PF01483">
    <property type="entry name" value="P_proprotein"/>
    <property type="match status" value="2"/>
</dbReference>
<keyword evidence="11" id="KW-1185">Reference proteome</keyword>
<dbReference type="PROSITE" id="PS00138">
    <property type="entry name" value="SUBTILASE_SER"/>
    <property type="match status" value="1"/>
</dbReference>
<evidence type="ECO:0000256" key="6">
    <source>
        <dbReference type="RuleBase" id="RU003355"/>
    </source>
</evidence>
<evidence type="ECO:0000259" key="8">
    <source>
        <dbReference type="PROSITE" id="PS51173"/>
    </source>
</evidence>
<evidence type="ECO:0000256" key="5">
    <source>
        <dbReference type="PROSITE-ProRule" id="PRU01240"/>
    </source>
</evidence>
<dbReference type="PROSITE" id="PS00136">
    <property type="entry name" value="SUBTILASE_ASP"/>
    <property type="match status" value="1"/>
</dbReference>
<dbReference type="Gene3D" id="3.30.70.80">
    <property type="entry name" value="Peptidase S8 propeptide/proteinase inhibitor I9"/>
    <property type="match status" value="1"/>
</dbReference>
<dbReference type="PROSITE" id="PS51829">
    <property type="entry name" value="P_HOMO_B"/>
    <property type="match status" value="2"/>
</dbReference>
<dbReference type="SMART" id="SM00637">
    <property type="entry name" value="CBD_II"/>
    <property type="match status" value="1"/>
</dbReference>
<keyword evidence="3 5" id="KW-0378">Hydrolase</keyword>
<dbReference type="InterPro" id="IPR000209">
    <property type="entry name" value="Peptidase_S8/S53_dom"/>
</dbReference>
<evidence type="ECO:0000256" key="1">
    <source>
        <dbReference type="ARBA" id="ARBA00011073"/>
    </source>
</evidence>
<dbReference type="PROSITE" id="PS00137">
    <property type="entry name" value="SUBTILASE_HIS"/>
    <property type="match status" value="1"/>
</dbReference>
<sequence>MDDVLGRAGRSPGASLFDWEVVMTPTGPRRPALLRSGIAAAATVLALAASTVSATAAPAEGDILAAGGPTAVAGSYIVVLRDSAVRVTAVDTTARDLTAQQGGSVGPVYRHALRGFEARLSERGARRLAAHPAVASVTQNHTVSVAGVQSPTPSWGLDRIDQRALPLDNSFTYPRVSPGVRAYVIDSGINLTHTEFAGRAVSGWDFIDNDADATDCMGHGTHVAGTVGGATYGVAKNVQLVAVRVFNCDGRGTTSNVLAGVDWVTGDHDPGELAVANMSLGGPPYAPMVDAVRRSIADGVTYVAAAGNESGADACSYTPASVPEAITVAATDATDARASFSNIGTCVDLFAPGAEITSAYIGSSTATRTASGTSMATPHVTGAAALILADNPTYTPAQVSQALLADTTPGVVTNPGVGSPNRLLYVSATTPANDFALTATPVSGTVTAGGTISTTITATVTNGAAQPVSLVARGLPGGADATFQPASVPSNGSTTLTINTASTTMAGDYTITVIGTGTGATRATAFQLHVNDPAGCVGSNGTDTAITQSTSALVPIAITDCPGAAARNSTIELHIDHSGIGDLDIRLLAPDGTWYYLLDRTGGHSDDIDYTFTHDLSSETANGTWTLWLNDLLHSGTGFLDSWRINLAGADLPAPACGGRTTTNLRIPAAGTVESSISVADCGLAPSTKSYIEPNIRHQYGRDLRVSLIAPDGQAILLKDAYVGSYRANVGETFITDLSSKPTAGTWKLRVENVANYEGMFEGWKLTLDGGTTPPPTTPPPTTPPPTTPPPTTPPPTTPPPTTPPPGGSPACTAVYSVQDQWNGAFVANVNVTAGATPLTGWRVTLNLPGGASVTSLWNGVNSGTSGTITVANQSYNGRLAAGQTTSFGFQGTGNGNGATATCTGSLS</sequence>
<feature type="domain" description="P/Homo B" evidence="9">
    <location>
        <begin position="654"/>
        <end position="775"/>
    </location>
</feature>
<dbReference type="CDD" id="cd04077">
    <property type="entry name" value="Peptidases_S8_PCSK9_ProteinaseK_like"/>
    <property type="match status" value="1"/>
</dbReference>
<dbReference type="Gene3D" id="2.60.120.260">
    <property type="entry name" value="Galactose-binding domain-like"/>
    <property type="match status" value="2"/>
</dbReference>
<dbReference type="SUPFAM" id="SSF54897">
    <property type="entry name" value="Protease propeptides/inhibitors"/>
    <property type="match status" value="1"/>
</dbReference>
<dbReference type="InterPro" id="IPR001919">
    <property type="entry name" value="CBD2"/>
</dbReference>
<dbReference type="Pfam" id="PF00082">
    <property type="entry name" value="Peptidase_S8"/>
    <property type="match status" value="1"/>
</dbReference>
<dbReference type="InterPro" id="IPR037045">
    <property type="entry name" value="S8pro/Inhibitor_I9_sf"/>
</dbReference>
<dbReference type="SUPFAM" id="SSF49384">
    <property type="entry name" value="Carbohydrate-binding domain"/>
    <property type="match status" value="1"/>
</dbReference>
<dbReference type="InterPro" id="IPR008965">
    <property type="entry name" value="CBM2/CBM3_carb-bd_dom_sf"/>
</dbReference>
<gene>
    <name evidence="10" type="ORF">FHU28_003183</name>
</gene>
<dbReference type="InterPro" id="IPR034193">
    <property type="entry name" value="PCSK9_ProteinaseK-like"/>
</dbReference>
<dbReference type="InterPro" id="IPR022398">
    <property type="entry name" value="Peptidase_S8_His-AS"/>
</dbReference>
<dbReference type="SUPFAM" id="SSF52743">
    <property type="entry name" value="Subtilisin-like"/>
    <property type="match status" value="1"/>
</dbReference>
<dbReference type="InterPro" id="IPR050131">
    <property type="entry name" value="Peptidase_S8_subtilisin-like"/>
</dbReference>
<dbReference type="PRINTS" id="PR00723">
    <property type="entry name" value="SUBTILISIN"/>
</dbReference>
<feature type="region of interest" description="Disordered" evidence="7">
    <location>
        <begin position="765"/>
        <end position="811"/>
    </location>
</feature>
<evidence type="ECO:0000256" key="2">
    <source>
        <dbReference type="ARBA" id="ARBA00022670"/>
    </source>
</evidence>
<feature type="compositionally biased region" description="Pro residues" evidence="7">
    <location>
        <begin position="773"/>
        <end position="808"/>
    </location>
</feature>
<dbReference type="Pfam" id="PF05922">
    <property type="entry name" value="Inhibitor_I9"/>
    <property type="match status" value="1"/>
</dbReference>
<dbReference type="InterPro" id="IPR008979">
    <property type="entry name" value="Galactose-bd-like_sf"/>
</dbReference>
<dbReference type="Proteomes" id="UP000618986">
    <property type="component" value="Unassembled WGS sequence"/>
</dbReference>
<keyword evidence="4 5" id="KW-0720">Serine protease</keyword>
<evidence type="ECO:0000313" key="10">
    <source>
        <dbReference type="EMBL" id="MBB5113344.1"/>
    </source>
</evidence>
<dbReference type="PROSITE" id="PS51173">
    <property type="entry name" value="CBM2"/>
    <property type="match status" value="1"/>
</dbReference>
<dbReference type="InterPro" id="IPR010259">
    <property type="entry name" value="S8pro/Inhibitor_I9"/>
</dbReference>
<evidence type="ECO:0000256" key="3">
    <source>
        <dbReference type="ARBA" id="ARBA00022801"/>
    </source>
</evidence>
<reference evidence="10 11" key="1">
    <citation type="submission" date="2020-08" db="EMBL/GenBank/DDBJ databases">
        <title>Sequencing the genomes of 1000 actinobacteria strains.</title>
        <authorList>
            <person name="Klenk H.-P."/>
        </authorList>
    </citation>
    <scope>NUCLEOTIDE SEQUENCE [LARGE SCALE GENOMIC DNA]</scope>
    <source>
        <strain evidence="10 11">DSM 43036</strain>
    </source>
</reference>
<dbReference type="PROSITE" id="PS51892">
    <property type="entry name" value="SUBTILASE"/>
    <property type="match status" value="1"/>
</dbReference>
<protein>
    <submittedName>
        <fullName evidence="10">Subtilisin family serine protease/subtilisin-like proprotein convertase family protein</fullName>
    </submittedName>
</protein>
<feature type="active site" description="Charge relay system" evidence="5">
    <location>
        <position position="374"/>
    </location>
</feature>
<dbReference type="InterPro" id="IPR036852">
    <property type="entry name" value="Peptidase_S8/S53_dom_sf"/>
</dbReference>
<evidence type="ECO:0000313" key="11">
    <source>
        <dbReference type="Proteomes" id="UP000618986"/>
    </source>
</evidence>
<dbReference type="Pfam" id="PF00553">
    <property type="entry name" value="CBM_2"/>
    <property type="match status" value="1"/>
</dbReference>
<feature type="active site" description="Charge relay system" evidence="5">
    <location>
        <position position="219"/>
    </location>
</feature>
<accession>A0ABR6ME34</accession>
<dbReference type="InterPro" id="IPR015500">
    <property type="entry name" value="Peptidase_S8_subtilisin-rel"/>
</dbReference>
<dbReference type="InterPro" id="IPR023828">
    <property type="entry name" value="Peptidase_S8_Ser-AS"/>
</dbReference>
<dbReference type="InterPro" id="IPR012291">
    <property type="entry name" value="CBM2_carb-bd_dom_sf"/>
</dbReference>
<comment type="caution">
    <text evidence="10">The sequence shown here is derived from an EMBL/GenBank/DDBJ whole genome shotgun (WGS) entry which is preliminary data.</text>
</comment>